<dbReference type="InterPro" id="IPR006439">
    <property type="entry name" value="HAD-SF_hydro_IA"/>
</dbReference>
<comment type="caution">
    <text evidence="1">The sequence shown here is derived from an EMBL/GenBank/DDBJ whole genome shotgun (WGS) entry which is preliminary data.</text>
</comment>
<dbReference type="SFLD" id="SFLDG01129">
    <property type="entry name" value="C1.5:_HAD__Beta-PGM__Phosphata"/>
    <property type="match status" value="1"/>
</dbReference>
<keyword evidence="1" id="KW-0378">Hydrolase</keyword>
<dbReference type="PANTHER" id="PTHR46649">
    <property type="match status" value="1"/>
</dbReference>
<dbReference type="RefSeq" id="WP_390231441.1">
    <property type="nucleotide sequence ID" value="NZ_JBHSCN010000008.1"/>
</dbReference>
<name>A0ABV8Q9B9_9MICO</name>
<dbReference type="EC" id="3.1.3.-" evidence="1"/>
<dbReference type="SUPFAM" id="SSF56784">
    <property type="entry name" value="HAD-like"/>
    <property type="match status" value="1"/>
</dbReference>
<sequence length="240" mass="25981">SGRSAMSSAVEDSAEHVCQNAQSPALRTDAVLLDFFNTLAVRRSIDQWIADAEDRTGLVDIGTRAEVSTRLPGVWSEARMMFPDADWDLDPASHRDVFLAVVGRSGAVPPQFAAALYDVMPKQVALNAGAAEFVHAANRHGVKLAVVSNTALDIRPVLREWQLLCLFDVVTLSFEAGCVKPNPRIFNLTADALRVDPARCLMIGDSAAEDGGAIAAGMQCIVSEPSEMWRVFERVADRLS</sequence>
<dbReference type="PRINTS" id="PR00413">
    <property type="entry name" value="HADHALOGNASE"/>
</dbReference>
<protein>
    <submittedName>
        <fullName evidence="1">HAD family hydrolase</fullName>
        <ecNumber evidence="1">3.1.3.-</ecNumber>
    </submittedName>
</protein>
<gene>
    <name evidence="1" type="ORF">ACFOYW_16400</name>
</gene>
<dbReference type="GO" id="GO:0016787">
    <property type="term" value="F:hydrolase activity"/>
    <property type="evidence" value="ECO:0007669"/>
    <property type="project" value="UniProtKB-KW"/>
</dbReference>
<evidence type="ECO:0000313" key="2">
    <source>
        <dbReference type="Proteomes" id="UP001595900"/>
    </source>
</evidence>
<dbReference type="NCBIfam" id="TIGR01509">
    <property type="entry name" value="HAD-SF-IA-v3"/>
    <property type="match status" value="1"/>
</dbReference>
<dbReference type="SFLD" id="SFLDS00003">
    <property type="entry name" value="Haloacid_Dehalogenase"/>
    <property type="match status" value="1"/>
</dbReference>
<organism evidence="1 2">
    <name type="scientific">Gryllotalpicola reticulitermitis</name>
    <dbReference type="NCBI Taxonomy" id="1184153"/>
    <lineage>
        <taxon>Bacteria</taxon>
        <taxon>Bacillati</taxon>
        <taxon>Actinomycetota</taxon>
        <taxon>Actinomycetes</taxon>
        <taxon>Micrococcales</taxon>
        <taxon>Microbacteriaceae</taxon>
        <taxon>Gryllotalpicola</taxon>
    </lineage>
</organism>
<dbReference type="NCBIfam" id="TIGR01549">
    <property type="entry name" value="HAD-SF-IA-v1"/>
    <property type="match status" value="1"/>
</dbReference>
<dbReference type="Pfam" id="PF00702">
    <property type="entry name" value="Hydrolase"/>
    <property type="match status" value="1"/>
</dbReference>
<proteinExistence type="predicted"/>
<dbReference type="EMBL" id="JBHSCN010000008">
    <property type="protein sequence ID" value="MFC4244957.1"/>
    <property type="molecule type" value="Genomic_DNA"/>
</dbReference>
<evidence type="ECO:0000313" key="1">
    <source>
        <dbReference type="EMBL" id="MFC4244957.1"/>
    </source>
</evidence>
<accession>A0ABV8Q9B9</accession>
<keyword evidence="2" id="KW-1185">Reference proteome</keyword>
<dbReference type="InterPro" id="IPR023214">
    <property type="entry name" value="HAD_sf"/>
</dbReference>
<dbReference type="Gene3D" id="3.40.50.1000">
    <property type="entry name" value="HAD superfamily/HAD-like"/>
    <property type="match status" value="1"/>
</dbReference>
<dbReference type="InterPro" id="IPR036412">
    <property type="entry name" value="HAD-like_sf"/>
</dbReference>
<dbReference type="Proteomes" id="UP001595900">
    <property type="component" value="Unassembled WGS sequence"/>
</dbReference>
<dbReference type="PANTHER" id="PTHR46649:SF4">
    <property type="entry name" value="HALOACID DEHALOGENASE-LIKE HYDROLASE (HAD) SUPERFAMILY PROTEIN"/>
    <property type="match status" value="1"/>
</dbReference>
<feature type="non-terminal residue" evidence="1">
    <location>
        <position position="1"/>
    </location>
</feature>
<reference evidence="2" key="1">
    <citation type="journal article" date="2019" name="Int. J. Syst. Evol. Microbiol.">
        <title>The Global Catalogue of Microorganisms (GCM) 10K type strain sequencing project: providing services to taxonomists for standard genome sequencing and annotation.</title>
        <authorList>
            <consortium name="The Broad Institute Genomics Platform"/>
            <consortium name="The Broad Institute Genome Sequencing Center for Infectious Disease"/>
            <person name="Wu L."/>
            <person name="Ma J."/>
        </authorList>
    </citation>
    <scope>NUCLEOTIDE SEQUENCE [LARGE SCALE GENOMIC DNA]</scope>
    <source>
        <strain evidence="2">CGMCC 1.10363</strain>
    </source>
</reference>